<dbReference type="KEGG" id="lcc:B488_03080"/>
<keyword evidence="2" id="KW-1185">Reference proteome</keyword>
<sequence length="50" mass="5785">MAFIVEGLGSLLFFKISLRNFLLSIIAVMKEITGIKRLWVLRIKSSSWEE</sequence>
<protein>
    <submittedName>
        <fullName evidence="1">Uncharacterized protein</fullName>
    </submittedName>
</protein>
<evidence type="ECO:0000313" key="2">
    <source>
        <dbReference type="Proteomes" id="UP000010799"/>
    </source>
</evidence>
<dbReference type="HOGENOM" id="CLU_3119416_0_0_5"/>
<accession>L0EV77</accession>
<reference evidence="1 2" key="1">
    <citation type="journal article" date="2012" name="Stand. Genomic Sci.">
        <title>Complete genome sequence of Liberibacter crescens BT-1.</title>
        <authorList>
            <person name="Leonard M.T."/>
            <person name="Fagen J.R."/>
            <person name="Davis-Richardson A.G."/>
            <person name="Davis M.J."/>
            <person name="Triplett E.W."/>
        </authorList>
    </citation>
    <scope>NUCLEOTIDE SEQUENCE [LARGE SCALE GENOMIC DNA]</scope>
    <source>
        <strain evidence="1 2">BT-1</strain>
    </source>
</reference>
<dbReference type="PATRIC" id="fig|1215343.11.peg.318"/>
<name>L0EV77_LIBCB</name>
<dbReference type="Proteomes" id="UP000010799">
    <property type="component" value="Chromosome"/>
</dbReference>
<evidence type="ECO:0000313" key="1">
    <source>
        <dbReference type="EMBL" id="AGA64301.1"/>
    </source>
</evidence>
<organism evidence="1 2">
    <name type="scientific">Liberibacter crescens (strain BT-1)</name>
    <dbReference type="NCBI Taxonomy" id="1215343"/>
    <lineage>
        <taxon>Bacteria</taxon>
        <taxon>Pseudomonadati</taxon>
        <taxon>Pseudomonadota</taxon>
        <taxon>Alphaproteobacteria</taxon>
        <taxon>Hyphomicrobiales</taxon>
        <taxon>Rhizobiaceae</taxon>
        <taxon>Liberibacter</taxon>
    </lineage>
</organism>
<gene>
    <name evidence="1" type="ordered locus">B488_03080</name>
</gene>
<dbReference type="EMBL" id="CP003789">
    <property type="protein sequence ID" value="AGA64301.1"/>
    <property type="molecule type" value="Genomic_DNA"/>
</dbReference>
<dbReference type="AlphaFoldDB" id="L0EV77"/>
<proteinExistence type="predicted"/>